<keyword evidence="1" id="KW-1133">Transmembrane helix</keyword>
<keyword evidence="1" id="KW-0812">Transmembrane</keyword>
<feature type="transmembrane region" description="Helical" evidence="1">
    <location>
        <begin position="73"/>
        <end position="91"/>
    </location>
</feature>
<accession>A0A6N1NMW9</accession>
<name>A0A6N1NMW9_9VIRU</name>
<sequence>MVVNKALDEKILNFCCNIFTLINWFSISILYYYPQSDFKEILVKRPIKYSSLLFLCGISSTSLGVLIAGLRPWSSYIIANVLGIYINFRLFKRIAC</sequence>
<protein>
    <submittedName>
        <fullName evidence="2">Putative ORFan</fullName>
    </submittedName>
</protein>
<dbReference type="GeneID" id="80516744"/>
<organism evidence="2">
    <name type="scientific">Tupanvirus deep ocean</name>
    <dbReference type="NCBI Taxonomy" id="2126984"/>
    <lineage>
        <taxon>Viruses</taxon>
        <taxon>Varidnaviria</taxon>
        <taxon>Bamfordvirae</taxon>
        <taxon>Nucleocytoviricota</taxon>
        <taxon>Megaviricetes</taxon>
        <taxon>Imitervirales</taxon>
        <taxon>Mimiviridae</taxon>
        <taxon>Megamimivirinae</taxon>
        <taxon>Tupanvirus</taxon>
        <taxon>Tupanvirus altamarinense</taxon>
    </lineage>
</organism>
<proteinExistence type="predicted"/>
<dbReference type="KEGG" id="vg:80516744"/>
<feature type="transmembrane region" description="Helical" evidence="1">
    <location>
        <begin position="46"/>
        <end position="67"/>
    </location>
</feature>
<reference evidence="2" key="2">
    <citation type="journal article" date="2018" name="Nat. Commun.">
        <title>Tailed giant Tupanvirus possesses the most complete translational apparatus of the known virosphere.</title>
        <authorList>
            <person name="Abrahao J."/>
            <person name="Silva L."/>
            <person name="Silva L.S."/>
            <person name="Khalil J.Y.B."/>
            <person name="Rodrigues R."/>
            <person name="Arantes T."/>
            <person name="Assis F."/>
            <person name="Boratto P."/>
            <person name="Andrade M."/>
            <person name="Kroon E.G."/>
            <person name="Ribeiro B."/>
            <person name="Bergier I."/>
            <person name="Seligmann H."/>
            <person name="Ghigo E."/>
            <person name="Colson P."/>
            <person name="Levasseur A."/>
            <person name="Kroemer G."/>
            <person name="Raoult D."/>
            <person name="La Scola B."/>
        </authorList>
    </citation>
    <scope>NUCLEOTIDE SEQUENCE [LARGE SCALE GENOMIC DNA]</scope>
    <source>
        <strain evidence="2">Deep ocean</strain>
    </source>
</reference>
<evidence type="ECO:0000313" key="2">
    <source>
        <dbReference type="EMBL" id="QKU33453.1"/>
    </source>
</evidence>
<dbReference type="RefSeq" id="YP_010780053.1">
    <property type="nucleotide sequence ID" value="NC_075038.1"/>
</dbReference>
<evidence type="ECO:0000256" key="1">
    <source>
        <dbReference type="SAM" id="Phobius"/>
    </source>
</evidence>
<dbReference type="EMBL" id="MF405918">
    <property type="protein sequence ID" value="QKU33453.1"/>
    <property type="molecule type" value="Genomic_DNA"/>
</dbReference>
<keyword evidence="1" id="KW-0472">Membrane</keyword>
<feature type="transmembrane region" description="Helical" evidence="1">
    <location>
        <begin position="12"/>
        <end position="34"/>
    </location>
</feature>
<reference evidence="2" key="1">
    <citation type="submission" date="2017-06" db="EMBL/GenBank/DDBJ databases">
        <authorList>
            <person name="Assis F.L."/>
            <person name="Abrahao J.S."/>
            <person name="Silva L."/>
            <person name="Khalil J.B."/>
            <person name="Rodrigues R."/>
            <person name="Silva L.S."/>
            <person name="Boratto P."/>
            <person name="Andrade M."/>
            <person name="Kroon E.G."/>
            <person name="Ribeiro B."/>
            <person name="Bergier I."/>
            <person name="Seligmann H."/>
            <person name="Ghigo E."/>
            <person name="Colson P."/>
            <person name="Levasseur A."/>
            <person name="Raoult D."/>
            <person name="Scola B.L."/>
        </authorList>
    </citation>
    <scope>NUCLEOTIDE SEQUENCE</scope>
    <source>
        <strain evidence="2">Deep ocean</strain>
    </source>
</reference>